<evidence type="ECO:0000256" key="11">
    <source>
        <dbReference type="ARBA" id="ARBA00023136"/>
    </source>
</evidence>
<dbReference type="InterPro" id="IPR000276">
    <property type="entry name" value="GPCR_Rhodpsn"/>
</dbReference>
<feature type="compositionally biased region" description="Polar residues" evidence="21">
    <location>
        <begin position="1148"/>
        <end position="1166"/>
    </location>
</feature>
<dbReference type="GO" id="GO:0008270">
    <property type="term" value="F:zinc ion binding"/>
    <property type="evidence" value="ECO:0007669"/>
    <property type="project" value="UniProtKB-KW"/>
</dbReference>
<feature type="transmembrane region" description="Helical" evidence="19">
    <location>
        <begin position="582"/>
        <end position="600"/>
    </location>
</feature>
<dbReference type="Gene3D" id="1.20.58.2220">
    <property type="entry name" value="Formin, FH2 domain"/>
    <property type="match status" value="1"/>
</dbReference>
<feature type="coiled-coil region" evidence="20">
    <location>
        <begin position="1848"/>
        <end position="1875"/>
    </location>
</feature>
<feature type="domain" description="C2H2-type" evidence="22">
    <location>
        <begin position="2200"/>
        <end position="2227"/>
    </location>
</feature>
<dbReference type="Pfam" id="PF02181">
    <property type="entry name" value="FH2"/>
    <property type="match status" value="1"/>
</dbReference>
<feature type="domain" description="G-protein coupled receptors family 1 profile" evidence="23">
    <location>
        <begin position="184"/>
        <end position="637"/>
    </location>
</feature>
<dbReference type="GO" id="GO:0004993">
    <property type="term" value="F:G protein-coupled serotonin receptor activity"/>
    <property type="evidence" value="ECO:0007669"/>
    <property type="project" value="TreeGrafter"/>
</dbReference>
<feature type="region of interest" description="Disordered" evidence="21">
    <location>
        <begin position="2732"/>
        <end position="2776"/>
    </location>
</feature>
<dbReference type="PRINTS" id="PR00237">
    <property type="entry name" value="GPCRRHODOPSN"/>
</dbReference>
<keyword evidence="13" id="KW-0325">Glycoprotein</keyword>
<evidence type="ECO:0000256" key="15">
    <source>
        <dbReference type="ARBA" id="ARBA00023242"/>
    </source>
</evidence>
<dbReference type="InterPro" id="IPR015425">
    <property type="entry name" value="FH2_Formin"/>
</dbReference>
<feature type="transmembrane region" description="Helical" evidence="19">
    <location>
        <begin position="284"/>
        <end position="309"/>
    </location>
</feature>
<feature type="domain" description="C2H2-type" evidence="22">
    <location>
        <begin position="3339"/>
        <end position="3366"/>
    </location>
</feature>
<evidence type="ECO:0000313" key="26">
    <source>
        <dbReference type="Proteomes" id="UP000246464"/>
    </source>
</evidence>
<feature type="region of interest" description="Disordered" evidence="21">
    <location>
        <begin position="1428"/>
        <end position="1453"/>
    </location>
</feature>
<comment type="function">
    <text evidence="1">The muscarinic acetylcholine receptor mediates various cellular responses, including inhibition of adenylate cyclase, breakdown of phosphoinositides and modulation of potassium channels through the action of G proteins. Primary transducing effect is Pi turnover.</text>
</comment>
<feature type="region of interest" description="Disordered" evidence="21">
    <location>
        <begin position="1028"/>
        <end position="1069"/>
    </location>
</feature>
<feature type="transmembrane region" description="Helical" evidence="19">
    <location>
        <begin position="329"/>
        <end position="351"/>
    </location>
</feature>
<dbReference type="GO" id="GO:0045211">
    <property type="term" value="C:postsynaptic membrane"/>
    <property type="evidence" value="ECO:0007669"/>
    <property type="project" value="UniProtKB-SubCell"/>
</dbReference>
<keyword evidence="10 20" id="KW-0175">Coiled coil</keyword>
<dbReference type="PROSITE" id="PS00028">
    <property type="entry name" value="ZINC_FINGER_C2H2_1"/>
    <property type="match status" value="1"/>
</dbReference>
<dbReference type="Gene3D" id="3.30.160.60">
    <property type="entry name" value="Classic Zinc Finger"/>
    <property type="match status" value="2"/>
</dbReference>
<accession>A0A2U9CR74</accession>
<evidence type="ECO:0000256" key="9">
    <source>
        <dbReference type="ARBA" id="ARBA00023040"/>
    </source>
</evidence>
<evidence type="ECO:0000256" key="1">
    <source>
        <dbReference type="ARBA" id="ARBA00003336"/>
    </source>
</evidence>
<dbReference type="InterPro" id="IPR036236">
    <property type="entry name" value="Znf_C2H2_sf"/>
</dbReference>
<dbReference type="Proteomes" id="UP000246464">
    <property type="component" value="Chromosome 18"/>
</dbReference>
<feature type="region of interest" description="Disordered" evidence="21">
    <location>
        <begin position="3284"/>
        <end position="3303"/>
    </location>
</feature>
<feature type="region of interest" description="Disordered" evidence="21">
    <location>
        <begin position="456"/>
        <end position="548"/>
    </location>
</feature>
<evidence type="ECO:0000256" key="19">
    <source>
        <dbReference type="RuleBase" id="RU361191"/>
    </source>
</evidence>
<feature type="compositionally biased region" description="Polar residues" evidence="21">
    <location>
        <begin position="2696"/>
        <end position="2714"/>
    </location>
</feature>
<keyword evidence="11 19" id="KW-0472">Membrane</keyword>
<comment type="subcellular location">
    <subcellularLocation>
        <location evidence="19">Cell membrane</location>
        <topology evidence="19">Multi-pass membrane protein</topology>
    </subcellularLocation>
    <subcellularLocation>
        <location evidence="19">Postsynaptic cell membrane</location>
        <topology evidence="19">Multi-pass membrane protein</topology>
    </subcellularLocation>
    <subcellularLocation>
        <location evidence="2">Nucleus</location>
    </subcellularLocation>
</comment>
<feature type="transmembrane region" description="Helical" evidence="19">
    <location>
        <begin position="204"/>
        <end position="230"/>
    </location>
</feature>
<feature type="transmembrane region" description="Helical" evidence="19">
    <location>
        <begin position="242"/>
        <end position="263"/>
    </location>
</feature>
<evidence type="ECO:0000256" key="13">
    <source>
        <dbReference type="ARBA" id="ARBA00023180"/>
    </source>
</evidence>
<keyword evidence="17" id="KW-0862">Zinc</keyword>
<feature type="compositionally biased region" description="Basic and acidic residues" evidence="21">
    <location>
        <begin position="941"/>
        <end position="964"/>
    </location>
</feature>
<dbReference type="GO" id="GO:0006940">
    <property type="term" value="P:regulation of smooth muscle contraction"/>
    <property type="evidence" value="ECO:0007669"/>
    <property type="project" value="TreeGrafter"/>
</dbReference>
<reference evidence="25 26" key="1">
    <citation type="submission" date="2017-12" db="EMBL/GenBank/DDBJ databases">
        <title>Integrating genomic resources of turbot (Scophthalmus maximus) in depth evaluation of genetic and physical mapping variation across individuals.</title>
        <authorList>
            <person name="Martinez P."/>
        </authorList>
    </citation>
    <scope>NUCLEOTIDE SEQUENCE [LARGE SCALE GENOMIC DNA]</scope>
</reference>
<feature type="compositionally biased region" description="Basic and acidic residues" evidence="21">
    <location>
        <begin position="1207"/>
        <end position="1218"/>
    </location>
</feature>
<gene>
    <name evidence="25" type="ORF">SMAX5B_016676</name>
</gene>
<evidence type="ECO:0000256" key="7">
    <source>
        <dbReference type="ARBA" id="ARBA00022989"/>
    </source>
</evidence>
<dbReference type="FunFam" id="1.20.1070.10:FF:000047">
    <property type="entry name" value="Muscarinic acetylcholine receptor"/>
    <property type="match status" value="1"/>
</dbReference>
<feature type="compositionally biased region" description="Polar residues" evidence="21">
    <location>
        <begin position="737"/>
        <end position="749"/>
    </location>
</feature>
<feature type="compositionally biased region" description="Low complexity" evidence="21">
    <location>
        <begin position="397"/>
        <end position="411"/>
    </location>
</feature>
<feature type="transmembrane region" description="Helical" evidence="19">
    <location>
        <begin position="164"/>
        <end position="192"/>
    </location>
</feature>
<feature type="compositionally biased region" description="Polar residues" evidence="21">
    <location>
        <begin position="469"/>
        <end position="479"/>
    </location>
</feature>
<feature type="compositionally biased region" description="Low complexity" evidence="21">
    <location>
        <begin position="804"/>
        <end position="825"/>
    </location>
</feature>
<evidence type="ECO:0000259" key="23">
    <source>
        <dbReference type="PROSITE" id="PS50262"/>
    </source>
</evidence>
<dbReference type="SUPFAM" id="SSF81321">
    <property type="entry name" value="Family A G protein-coupled receptor-like"/>
    <property type="match status" value="1"/>
</dbReference>
<dbReference type="GO" id="GO:0016907">
    <property type="term" value="F:G protein-coupled acetylcholine receptor activity"/>
    <property type="evidence" value="ECO:0007669"/>
    <property type="project" value="UniProtKB-UniRule"/>
</dbReference>
<keyword evidence="16 19" id="KW-0628">Postsynaptic cell membrane</keyword>
<evidence type="ECO:0000256" key="10">
    <source>
        <dbReference type="ARBA" id="ARBA00023054"/>
    </source>
</evidence>
<evidence type="ECO:0000259" key="22">
    <source>
        <dbReference type="PROSITE" id="PS50157"/>
    </source>
</evidence>
<evidence type="ECO:0000256" key="8">
    <source>
        <dbReference type="ARBA" id="ARBA00023018"/>
    </source>
</evidence>
<evidence type="ECO:0000256" key="4">
    <source>
        <dbReference type="ARBA" id="ARBA00022475"/>
    </source>
</evidence>
<keyword evidence="8 19" id="KW-0770">Synapse</keyword>
<dbReference type="PROSITE" id="PS00237">
    <property type="entry name" value="G_PROTEIN_RECEP_F1_1"/>
    <property type="match status" value="1"/>
</dbReference>
<protein>
    <recommendedName>
        <fullName evidence="19">Muscarinic acetylcholine receptor</fullName>
    </recommendedName>
</protein>
<feature type="compositionally biased region" description="Basic residues" evidence="21">
    <location>
        <begin position="881"/>
        <end position="891"/>
    </location>
</feature>
<feature type="compositionally biased region" description="Basic residues" evidence="21">
    <location>
        <begin position="508"/>
        <end position="518"/>
    </location>
</feature>
<feature type="compositionally biased region" description="Gly residues" evidence="21">
    <location>
        <begin position="892"/>
        <end position="907"/>
    </location>
</feature>
<proteinExistence type="inferred from homology"/>
<dbReference type="GO" id="GO:0030425">
    <property type="term" value="C:dendrite"/>
    <property type="evidence" value="ECO:0007669"/>
    <property type="project" value="TreeGrafter"/>
</dbReference>
<dbReference type="EMBL" id="CP026260">
    <property type="protein sequence ID" value="AWP17162.1"/>
    <property type="molecule type" value="Genomic_DNA"/>
</dbReference>
<dbReference type="PROSITE" id="PS51444">
    <property type="entry name" value="FH2"/>
    <property type="match status" value="1"/>
</dbReference>
<dbReference type="STRING" id="52904.ENSSMAP00000032222"/>
<evidence type="ECO:0000313" key="25">
    <source>
        <dbReference type="EMBL" id="AWP17162.1"/>
    </source>
</evidence>
<dbReference type="PANTHER" id="PTHR24247">
    <property type="entry name" value="5-HYDROXYTRYPTAMINE RECEPTOR"/>
    <property type="match status" value="1"/>
</dbReference>
<dbReference type="SMART" id="SM00355">
    <property type="entry name" value="ZnF_C2H2"/>
    <property type="match status" value="7"/>
</dbReference>
<evidence type="ECO:0000256" key="17">
    <source>
        <dbReference type="PROSITE-ProRule" id="PRU00042"/>
    </source>
</evidence>
<organism evidence="25 26">
    <name type="scientific">Scophthalmus maximus</name>
    <name type="common">Turbot</name>
    <name type="synonym">Psetta maxima</name>
    <dbReference type="NCBI Taxonomy" id="52904"/>
    <lineage>
        <taxon>Eukaryota</taxon>
        <taxon>Metazoa</taxon>
        <taxon>Chordata</taxon>
        <taxon>Craniata</taxon>
        <taxon>Vertebrata</taxon>
        <taxon>Euteleostomi</taxon>
        <taxon>Actinopterygii</taxon>
        <taxon>Neopterygii</taxon>
        <taxon>Teleostei</taxon>
        <taxon>Neoteleostei</taxon>
        <taxon>Acanthomorphata</taxon>
        <taxon>Carangaria</taxon>
        <taxon>Pleuronectiformes</taxon>
        <taxon>Pleuronectoidei</taxon>
        <taxon>Scophthalmidae</taxon>
        <taxon>Scophthalmus</taxon>
    </lineage>
</organism>
<keyword evidence="15" id="KW-0539">Nucleus</keyword>
<evidence type="ECO:0000256" key="5">
    <source>
        <dbReference type="ARBA" id="ARBA00022553"/>
    </source>
</evidence>
<feature type="compositionally biased region" description="Basic and acidic residues" evidence="21">
    <location>
        <begin position="869"/>
        <end position="880"/>
    </location>
</feature>
<evidence type="ECO:0000259" key="24">
    <source>
        <dbReference type="PROSITE" id="PS51444"/>
    </source>
</evidence>
<dbReference type="GO" id="GO:0007187">
    <property type="term" value="P:G protein-coupled receptor signaling pathway, coupled to cyclic nucleotide second messenger"/>
    <property type="evidence" value="ECO:0007669"/>
    <property type="project" value="TreeGrafter"/>
</dbReference>
<name>A0A2U9CR74_SCOMX</name>
<keyword evidence="12 18" id="KW-0675">Receptor</keyword>
<evidence type="ECO:0000256" key="6">
    <source>
        <dbReference type="ARBA" id="ARBA00022692"/>
    </source>
</evidence>
<dbReference type="InterPro" id="IPR042201">
    <property type="entry name" value="FH2_Formin_sf"/>
</dbReference>
<sequence>MFLPPLLAVFKESYVWKMYQERCWEFFPADDRLCTLPHFPVQEELLFRPHPKPSSQLFLIQTVQAVDISKTRCNPTPQLCNKSDRLDASRTAANQWSKAELQVPVIHQAIVNMTSSSTPIHFLTNGSPGMRDQSETIIFKPAILVNRTLILPAEDFDPLGGHSILQVIIIVLLTGSLSLVTVVGNILVLVSFKINKALKTVNNYYLLSLAFADLTIGTLSMNLYTTYIIMDQWALGPVVCDLWLAIDYVASNASVMNLLVISFDRYFSVTRPLTYRAKRTTKRAMTMIGLAWSISFILWAPAILFWQYIVGERTVQPNECYIQFLSEPIITFCTAIAAFYLPVTIMAILFWKMYQETEKRVKDIQGLKGSGASHSPSQAQNQGSGSGEGSTNSQKNSSAMLRQMSSQSSSSYELNQLASEKNNNDNANITGRKGRCGTFCLRFASLLPGRHASMRSVNTKTTAVDEAEQSSCDSFNNNEVGAPGEKSGSEEEADGVDPSRPTTDGKHSGKMKKNKHKQTSSSIKSQKKSQSNREGDVTSSPSDQSPAAITMKDAAMAKRFASKAKTEINKRKNEKKANDKKAARTLSAILFAFITTWLPYNIMVLVNTFCQDCIPETLWALGYWLCYVNSTVNPMCYALCNKTFRTTFRDILMCQWSQKKNKSQFHQKKAVAFRKKDPMPMNSVLPLCVKQRLVSDKNKQTRRPECLIDPVFHVPKQEKPQMKLQLHGCLEVSIQNTSTEHAVPTSQQMERGKRGRVRRGEKGEEEEGAVSLLHQRQHHCHASFRHRKTTTKIFTQQRGEKKTSNSNSSSSSSSSSSSPSSTRQKSSPRHDLSEADSPPPLSINMGNQEAKQKKAAAASGNGSYPSLDEGWREGGGDVTKKGGKKLGKHGGKGAGSSGGGGIHGTGPGKKKNKSESKPSVFSIRKRKSNLKGKGDACSSKKKLEPSGDKDGDAGGREQRQEVQRKASTAATSPTEYGARKGGSSGSDTDIYSFHSAADHEDLLADIQLAIRLQHQQQQGVDNSIVEAQGGGERRKKSSHNTSTEATGGLRPGISFEEGEGQLGSGTSAESIEDCVSVGSEHLSAAASASASPSAQQCRRSSICFTPLPPQESPTLAKRLLKSTHSSTSSSPVVKPYPPIFPSYIKTTTRQLSSPGHSPAMSPSHSPVSPRRAHHHLHRTMAEGHQVRRQRSRSLAGALSRSADWTEELERRLRSREEDGGGCGGSGEYLEGYRGGGSQPLCATRRSSCGQISSCGFQDVFSGRTLLEKLFLQQQQEEPEEAERLCSRILAMGLLLPFTDCFREQLCGSPAHITSTPSAKFDHDQLYTWAAVNQPTHSLDLLDVRLPVQIKGPWPPAMPASENKTGLKSTEAENKAAMSGLKQQQQKSQDCSEECILPSTKLKEKHVNVIQQLEQTIEDLRTKIAELERQPPLLERDTTKPTTSTTDKDSGGEEGLLRAVCDAHLQTETPHSLGCLEAKSVQTSPMDDSFKFKVPCRGLGSLPPPLPLGLYALSLTQEKPPRKAVVETPRPMKPLYWTRIQLQTKKEVSSSLVWEAIEEPDVDFDEFVELFSKTAVKEKKKPLSDTITKSKTKQVVKLLNNKRSQAVGILMSSLHLDMKDIQHAILNLDNTVVDLETLQALFENRAQQEELDKIEKHIKSSKDKENAKPLDKPEQFLFQLSIIPNFSGRVFCILFLSSFSECMSSITKKLDILQRICKALQDGETVKQVLGLVLAFGNFMNGGNRTRGQADGFTLDILPKLKDVKSSDSTRSLLSYIVAYYLRHFDEDAGRETCVYPLPEPHDLFQASQMKFEDFQKDLTRLRKDLRACTSEVEKVCKVSEEDNLQPFKDKMEDFLTQAKSEMETLEAQLSSTHKLFLELTVFFSVKAKSGEKEVSPNTFFCIWHEFSSDFKDLWKKENKTILKERLKAAEESFRQAKEKASYSVKPKHATGINKVRVVTERSLSRLVTDEVKVEVSGYLVASTRTLYSVKSKDPCIFSTMEEDLIILHDSAKNCSISVIADEREKVKDFVCKHFREVTDGSHLNNAEESSIKEHGSSTKKDKQTLNKGHCKIQQGAVFSGKILSFECSVCKDDYTYSPNDLLKHFRAAHEGTLPTYPCDLCGFFTNEFPALQRHRIEHRNTLVTCELCNDDVQYSLLLLTRHYITCHSLNGQFNCDWCEFTTLDAGTFVQHIHHHNESHWKCSLCRQISLNEEDHQKHVKAHSGTFPFTCQICGYGAARREYLKKHTAAVHKEEAEKRNAWKAIEDCGFPTNASAALKLLLKKSGESQDSQRISKLNCLSGSLTNQNGRLIKPELSYEETHHFLDGTIAKKDNNWSRGSHNTEHTTPVMLPECENSSSSDAANHTNPNGLTVLMVKNKISLPPNCTTKVMGFKMVDGKKHLVLKVIPTVKQDPTIQNNSSVEDVGFLATNQMLDKSKDSIENGESFDSKSSTSHSFALSPRIGSCIQMDQDDIVAVKVKIEEEETSVCSLDSTPHRDDVGGQINPLQNMSTTCADILYPMTNDHMGDQSQPSLTTCSERGAFDKNSISATVCSDPTGHSGCKISNTLKTCAGKVTGLSSPSKVAQETFLSKSGSKKTAVKCEAATELSLTDIAEDKLIDEHNGNGSLHSIENDEQSESKHKNGHQNFKKLSSNPELPLEPSSPTPGSHRDSAMASENCTQNSPNQEVFTFHNYSKETFSTSPNNTQSLDNTSEYPSDKDSICESSQFSLTLAESPEAFSESGRGETTQAKNREGIKRLLDSDNEVDDPLTEDENPESVLQDFNIIKIEDESIPISKIQSESKSGSTSLGSFVEEHSDEIITQQLNKERVRCSNAGNDSLKQTKTTLRILQLPEGKQPVLLRTTENQFAMPVQVKATPGFKLITNSANPQINVSFMKPGAERLSNQTGVTFTQNSRTLGLSTPKAGASEKGTTLRSAVQPGVATTSNHYLINSPGFKGPVFLSSTPHNTPVDKQAKNQPTCYFVQRSVPFVQTPSTPGLRLASKQVPLNSRQVLAMPVNSAEKPSTLQSGRQAFLLRYISPPKSGILLNNQDKKTGSQCSQASDSTGNKVIFKIVTPTGSLLTSGAPTSSSQPLFLATRPQTQCFLVSSNKTNANSSHGVKKLITVQNTAQKDVKGSCISPSRMNVKVQLCEAEKPILAPRPIRPPSQRKRRRKPLFDELPAAVHKARRLSNKGLSEKETTVFWKPVAKEVERTLRLAPFSSLQQIKCPRRNQPVVVLNHPDADIPEVANIMKVVNRYNGAVTKVSLSQKTIQALSELGAQEKNYSTKGVSSHSDDSRPRPVQSSVRERFLLKLKLRKKSKKKYEVVETLSGCRQESVVFDCWFCGRLFNSQEDWIGHGQRHLMEATRDWNKLF</sequence>
<feature type="domain" description="FH2" evidence="24">
    <location>
        <begin position="1521"/>
        <end position="1936"/>
    </location>
</feature>
<feature type="compositionally biased region" description="Polar residues" evidence="21">
    <location>
        <begin position="2674"/>
        <end position="2683"/>
    </location>
</feature>
<evidence type="ECO:0000256" key="21">
    <source>
        <dbReference type="SAM" id="MobiDB-lite"/>
    </source>
</evidence>
<dbReference type="Pfam" id="PF00001">
    <property type="entry name" value="7tm_1"/>
    <property type="match status" value="1"/>
</dbReference>
<feature type="compositionally biased region" description="Basic and acidic residues" evidence="21">
    <location>
        <begin position="2750"/>
        <end position="2760"/>
    </location>
</feature>
<dbReference type="SMART" id="SM00498">
    <property type="entry name" value="FH2"/>
    <property type="match status" value="1"/>
</dbReference>
<keyword evidence="14 18" id="KW-0807">Transducer</keyword>
<feature type="compositionally biased region" description="Acidic residues" evidence="21">
    <location>
        <begin position="2761"/>
        <end position="2775"/>
    </location>
</feature>
<dbReference type="InterPro" id="IPR017452">
    <property type="entry name" value="GPCR_Rhodpsn_7TM"/>
</dbReference>
<dbReference type="FunFam" id="1.20.58.2220:FF:000005">
    <property type="entry name" value="Formin 1"/>
    <property type="match status" value="1"/>
</dbReference>
<feature type="region of interest" description="Disordered" evidence="21">
    <location>
        <begin position="366"/>
        <end position="415"/>
    </location>
</feature>
<keyword evidence="4 19" id="KW-1003">Cell membrane</keyword>
<feature type="region of interest" description="Disordered" evidence="21">
    <location>
        <begin position="2696"/>
        <end position="2720"/>
    </location>
</feature>
<dbReference type="PROSITE" id="PS50262">
    <property type="entry name" value="G_PROTEIN_RECEP_F1_2"/>
    <property type="match status" value="1"/>
</dbReference>
<feature type="region of interest" description="Disordered" evidence="21">
    <location>
        <begin position="2620"/>
        <end position="2683"/>
    </location>
</feature>
<keyword evidence="26" id="KW-1185">Reference proteome</keyword>
<dbReference type="InterPro" id="IPR000995">
    <property type="entry name" value="Musac_Ach_rcpt"/>
</dbReference>
<keyword evidence="7 19" id="KW-1133">Transmembrane helix</keyword>
<feature type="compositionally biased region" description="Low complexity" evidence="21">
    <location>
        <begin position="2650"/>
        <end position="2666"/>
    </location>
</feature>
<keyword evidence="5" id="KW-0597">Phosphoprotein</keyword>
<dbReference type="SUPFAM" id="SSF101447">
    <property type="entry name" value="Formin homology 2 domain (FH2 domain)"/>
    <property type="match status" value="1"/>
</dbReference>
<keyword evidence="6 18" id="KW-0812">Transmembrane</keyword>
<evidence type="ECO:0000256" key="16">
    <source>
        <dbReference type="ARBA" id="ARBA00023257"/>
    </source>
</evidence>
<feature type="compositionally biased region" description="Polar residues" evidence="21">
    <location>
        <begin position="537"/>
        <end position="547"/>
    </location>
</feature>
<dbReference type="GO" id="GO:0005634">
    <property type="term" value="C:nucleus"/>
    <property type="evidence" value="ECO:0007669"/>
    <property type="project" value="UniProtKB-SubCell"/>
</dbReference>
<comment type="similarity">
    <text evidence="3">Belongs to the formin homology family. Cappuccino subfamily.</text>
</comment>
<dbReference type="SUPFAM" id="SSF57667">
    <property type="entry name" value="beta-beta-alpha zinc fingers"/>
    <property type="match status" value="1"/>
</dbReference>
<feature type="compositionally biased region" description="Basic and acidic residues" evidence="21">
    <location>
        <begin position="1428"/>
        <end position="1438"/>
    </location>
</feature>
<dbReference type="SMART" id="SM01381">
    <property type="entry name" value="7TM_GPCR_Srsx"/>
    <property type="match status" value="1"/>
</dbReference>
<dbReference type="Gene3D" id="1.20.1070.10">
    <property type="entry name" value="Rhodopsin 7-helix transmembrane proteins"/>
    <property type="match status" value="2"/>
</dbReference>
<evidence type="ECO:0000256" key="20">
    <source>
        <dbReference type="SAM" id="Coils"/>
    </source>
</evidence>
<dbReference type="GO" id="GO:0007197">
    <property type="term" value="P:adenylate cyclase-inhibiting G protein-coupled acetylcholine receptor signaling pathway"/>
    <property type="evidence" value="ECO:0007669"/>
    <property type="project" value="TreeGrafter"/>
</dbReference>
<evidence type="ECO:0000256" key="3">
    <source>
        <dbReference type="ARBA" id="ARBA00005271"/>
    </source>
</evidence>
<keyword evidence="9 18" id="KW-0297">G-protein coupled receptor</keyword>
<feature type="compositionally biased region" description="Basic residues" evidence="21">
    <location>
        <begin position="775"/>
        <end position="790"/>
    </location>
</feature>
<feature type="compositionally biased region" description="Low complexity" evidence="21">
    <location>
        <begin position="1192"/>
        <end position="1202"/>
    </location>
</feature>
<feature type="domain" description="C2H2-type" evidence="22">
    <location>
        <begin position="2228"/>
        <end position="2256"/>
    </location>
</feature>
<comment type="caution">
    <text evidence="19">Lacks conserved residue(s) required for the propagation of feature annotation.</text>
</comment>
<dbReference type="CDD" id="cd15049">
    <property type="entry name" value="7tmA_mAChR"/>
    <property type="match status" value="1"/>
</dbReference>
<dbReference type="PANTHER" id="PTHR24247:SF183">
    <property type="entry name" value="MUSCARINIC ACETYLCHOLINE RECEPTOR M3"/>
    <property type="match status" value="1"/>
</dbReference>
<comment type="similarity">
    <text evidence="19">Belongs to the G-protein coupled receptor 1 family. Muscarinic acetylcholine receptor subfamily.</text>
</comment>
<evidence type="ECO:0000256" key="12">
    <source>
        <dbReference type="ARBA" id="ARBA00023170"/>
    </source>
</evidence>
<keyword evidence="17" id="KW-0863">Zinc-finger</keyword>
<evidence type="ECO:0000256" key="2">
    <source>
        <dbReference type="ARBA" id="ARBA00004123"/>
    </source>
</evidence>
<dbReference type="PRINTS" id="PR00243">
    <property type="entry name" value="MUSCARINICR"/>
</dbReference>
<dbReference type="InterPro" id="IPR013087">
    <property type="entry name" value="Znf_C2H2_type"/>
</dbReference>
<keyword evidence="17" id="KW-0479">Metal-binding</keyword>
<dbReference type="PROSITE" id="PS50157">
    <property type="entry name" value="ZINC_FINGER_C2H2_2"/>
    <property type="match status" value="3"/>
</dbReference>
<evidence type="ECO:0000256" key="18">
    <source>
        <dbReference type="RuleBase" id="RU000688"/>
    </source>
</evidence>
<feature type="region of interest" description="Disordered" evidence="21">
    <location>
        <begin position="1148"/>
        <end position="1227"/>
    </location>
</feature>
<feature type="compositionally biased region" description="Polar residues" evidence="21">
    <location>
        <begin position="372"/>
        <end position="396"/>
    </location>
</feature>
<feature type="compositionally biased region" description="Polar residues" evidence="21">
    <location>
        <begin position="965"/>
        <end position="974"/>
    </location>
</feature>
<feature type="region of interest" description="Disordered" evidence="21">
    <location>
        <begin position="737"/>
        <end position="991"/>
    </location>
</feature>
<dbReference type="FunFam" id="1.20.1070.10:FF:000534">
    <property type="entry name" value="Muscarinic acetylcholine receptor"/>
    <property type="match status" value="1"/>
</dbReference>
<evidence type="ECO:0000256" key="14">
    <source>
        <dbReference type="ARBA" id="ARBA00023224"/>
    </source>
</evidence>